<dbReference type="GO" id="GO:0019441">
    <property type="term" value="P:L-tryptophan catabolic process to kynurenine"/>
    <property type="evidence" value="ECO:0007669"/>
    <property type="project" value="InterPro"/>
</dbReference>
<evidence type="ECO:0000313" key="2">
    <source>
        <dbReference type="EMBL" id="KNC50040.1"/>
    </source>
</evidence>
<dbReference type="EMBL" id="GL349459">
    <property type="protein sequence ID" value="KNC50040.1"/>
    <property type="molecule type" value="Genomic_DNA"/>
</dbReference>
<accession>A0A0L0DCS5</accession>
<dbReference type="Gene3D" id="1.10.287.3810">
    <property type="match status" value="1"/>
</dbReference>
<dbReference type="InterPro" id="IPR004981">
    <property type="entry name" value="Trp_2_3_dOase"/>
</dbReference>
<dbReference type="OrthoDB" id="447477at2759"/>
<name>A0A0L0DCS5_THETB</name>
<dbReference type="InterPro" id="IPR037217">
    <property type="entry name" value="Trp/Indoleamine_2_3_dOase-like"/>
</dbReference>
<dbReference type="GO" id="GO:0046872">
    <property type="term" value="F:metal ion binding"/>
    <property type="evidence" value="ECO:0007669"/>
    <property type="project" value="InterPro"/>
</dbReference>
<dbReference type="Pfam" id="PF03301">
    <property type="entry name" value="Trp_dioxygenase"/>
    <property type="match status" value="1"/>
</dbReference>
<proteinExistence type="predicted"/>
<reference evidence="2 3" key="1">
    <citation type="submission" date="2010-05" db="EMBL/GenBank/DDBJ databases">
        <title>The Genome Sequence of Thecamonas trahens ATCC 50062.</title>
        <authorList>
            <consortium name="The Broad Institute Genome Sequencing Platform"/>
            <person name="Russ C."/>
            <person name="Cuomo C."/>
            <person name="Shea T."/>
            <person name="Young S.K."/>
            <person name="Zeng Q."/>
            <person name="Koehrsen M."/>
            <person name="Haas B."/>
            <person name="Borodovsky M."/>
            <person name="Guigo R."/>
            <person name="Alvarado L."/>
            <person name="Berlin A."/>
            <person name="Bochicchio J."/>
            <person name="Borenstein D."/>
            <person name="Chapman S."/>
            <person name="Chen Z."/>
            <person name="Freedman E."/>
            <person name="Gellesch M."/>
            <person name="Goldberg J."/>
            <person name="Griggs A."/>
            <person name="Gujja S."/>
            <person name="Heilman E."/>
            <person name="Heiman D."/>
            <person name="Hepburn T."/>
            <person name="Howarth C."/>
            <person name="Jen D."/>
            <person name="Larson L."/>
            <person name="Mehta T."/>
            <person name="Park D."/>
            <person name="Pearson M."/>
            <person name="Roberts A."/>
            <person name="Saif S."/>
            <person name="Shenoy N."/>
            <person name="Sisk P."/>
            <person name="Stolte C."/>
            <person name="Sykes S."/>
            <person name="Thomson T."/>
            <person name="Walk T."/>
            <person name="White J."/>
            <person name="Yandava C."/>
            <person name="Burger G."/>
            <person name="Gray M.W."/>
            <person name="Holland P.W.H."/>
            <person name="King N."/>
            <person name="Lang F.B.F."/>
            <person name="Roger A.J."/>
            <person name="Ruiz-Trillo I."/>
            <person name="Lander E."/>
            <person name="Nusbaum C."/>
        </authorList>
    </citation>
    <scope>NUCLEOTIDE SEQUENCE [LARGE SCALE GENOMIC DNA]</scope>
    <source>
        <strain evidence="2 3">ATCC 50062</strain>
    </source>
</reference>
<dbReference type="OMA" id="FITIHQT"/>
<evidence type="ECO:0000256" key="1">
    <source>
        <dbReference type="SAM" id="MobiDB-lite"/>
    </source>
</evidence>
<dbReference type="GeneID" id="25565128"/>
<feature type="region of interest" description="Disordered" evidence="1">
    <location>
        <begin position="1"/>
        <end position="26"/>
    </location>
</feature>
<dbReference type="Proteomes" id="UP000054408">
    <property type="component" value="Unassembled WGS sequence"/>
</dbReference>
<feature type="compositionally biased region" description="Low complexity" evidence="1">
    <location>
        <begin position="1"/>
        <end position="17"/>
    </location>
</feature>
<dbReference type="PANTHER" id="PTHR10138:SF0">
    <property type="entry name" value="TRYPTOPHAN 2,3-DIOXYGENASE"/>
    <property type="match status" value="1"/>
</dbReference>
<keyword evidence="2" id="KW-0223">Dioxygenase</keyword>
<keyword evidence="3" id="KW-1185">Reference proteome</keyword>
<dbReference type="GO" id="GO:0020037">
    <property type="term" value="F:heme binding"/>
    <property type="evidence" value="ECO:0007669"/>
    <property type="project" value="InterPro"/>
</dbReference>
<dbReference type="GO" id="GO:0004833">
    <property type="term" value="F:L-tryptophan 2,3-dioxygenase activity"/>
    <property type="evidence" value="ECO:0007669"/>
    <property type="project" value="InterPro"/>
</dbReference>
<dbReference type="STRING" id="461836.A0A0L0DCS5"/>
<dbReference type="Gene3D" id="1.20.58.480">
    <property type="match status" value="1"/>
</dbReference>
<dbReference type="PANTHER" id="PTHR10138">
    <property type="entry name" value="TRYPTOPHAN 2,3-DIOXYGENASE"/>
    <property type="match status" value="1"/>
</dbReference>
<organism evidence="2 3">
    <name type="scientific">Thecamonas trahens ATCC 50062</name>
    <dbReference type="NCBI Taxonomy" id="461836"/>
    <lineage>
        <taxon>Eukaryota</taxon>
        <taxon>Apusozoa</taxon>
        <taxon>Apusomonadida</taxon>
        <taxon>Apusomonadidae</taxon>
        <taxon>Thecamonas</taxon>
    </lineage>
</organism>
<sequence>MSSEPARDSAAASADTSKCPVPHGAQGMLDETSKAVLTKLAQSRSENITSLGAETIHPFLAAPSQRDYTEACTYWDYIHPETLTSLQSGREGKGLNHHDEHLFIIVHQVFELWFKQVLHDLDYTIETLLSPDARRDEWHLATSRLRRAHEILRISMPTFEALAKHHDPQDFLEYRWALSPASGFQSAQFRILELRFGITEKQRKCEFVGDYRDAFITKLADKTQVFDEAETQPTLKEAVMSWLDRIELDHLDTFFTAFLDAKSAEHNHQISELRAALDELDAVAPSIDVDAKLLKQMLHKEKRNLAARIEASTEQWHALERFYADPRLGRARKAATFLLTFRHYSNFIDLADTVQHALDFEAAFVLWRTHHARMVERMIGRRHGTGGSSGMDYLDDTTRYRVFKDLAFVRSIALPASMFPSVVSLFD</sequence>
<dbReference type="eggNOG" id="KOG3906">
    <property type="taxonomic scope" value="Eukaryota"/>
</dbReference>
<dbReference type="SUPFAM" id="SSF140959">
    <property type="entry name" value="Indolic compounds 2,3-dioxygenase-like"/>
    <property type="match status" value="1"/>
</dbReference>
<dbReference type="AlphaFoldDB" id="A0A0L0DCS5"/>
<protein>
    <submittedName>
        <fullName evidence="2">Tryptophan 2,3-dioxygenase</fullName>
    </submittedName>
</protein>
<keyword evidence="2" id="KW-0560">Oxidoreductase</keyword>
<dbReference type="GO" id="GO:0019442">
    <property type="term" value="P:L-tryptophan catabolic process to acetyl-CoA"/>
    <property type="evidence" value="ECO:0007669"/>
    <property type="project" value="TreeGrafter"/>
</dbReference>
<evidence type="ECO:0000313" key="3">
    <source>
        <dbReference type="Proteomes" id="UP000054408"/>
    </source>
</evidence>
<dbReference type="RefSeq" id="XP_013757206.1">
    <property type="nucleotide sequence ID" value="XM_013901752.1"/>
</dbReference>
<gene>
    <name evidence="2" type="ORF">AMSG_05801</name>
</gene>